<feature type="binding site" evidence="7">
    <location>
        <position position="81"/>
    </location>
    <ligand>
        <name>Zn(2+)</name>
        <dbReference type="ChEBI" id="CHEBI:29105"/>
    </ligand>
</feature>
<evidence type="ECO:0000256" key="5">
    <source>
        <dbReference type="ARBA" id="ARBA00023125"/>
    </source>
</evidence>
<dbReference type="PANTHER" id="PTHR33202">
    <property type="entry name" value="ZINC UPTAKE REGULATION PROTEIN"/>
    <property type="match status" value="1"/>
</dbReference>
<keyword evidence="2" id="KW-0678">Repressor</keyword>
<dbReference type="Gene3D" id="1.10.10.10">
    <property type="entry name" value="Winged helix-like DNA-binding domain superfamily/Winged helix DNA-binding domain"/>
    <property type="match status" value="1"/>
</dbReference>
<dbReference type="GO" id="GO:0008270">
    <property type="term" value="F:zinc ion binding"/>
    <property type="evidence" value="ECO:0007669"/>
    <property type="project" value="TreeGrafter"/>
</dbReference>
<keyword evidence="10" id="KW-1185">Reference proteome</keyword>
<dbReference type="STRING" id="1195236.CTER_1368"/>
<evidence type="ECO:0000313" key="10">
    <source>
        <dbReference type="Proteomes" id="UP000014155"/>
    </source>
</evidence>
<gene>
    <name evidence="9" type="ORF">CTER_1368</name>
</gene>
<keyword evidence="7" id="KW-0479">Metal-binding</keyword>
<organism evidence="9 10">
    <name type="scientific">Ruminiclostridium cellobioparum subsp. termitidis CT1112</name>
    <dbReference type="NCBI Taxonomy" id="1195236"/>
    <lineage>
        <taxon>Bacteria</taxon>
        <taxon>Bacillati</taxon>
        <taxon>Bacillota</taxon>
        <taxon>Clostridia</taxon>
        <taxon>Eubacteriales</taxon>
        <taxon>Oscillospiraceae</taxon>
        <taxon>Ruminiclostridium</taxon>
    </lineage>
</organism>
<evidence type="ECO:0000256" key="4">
    <source>
        <dbReference type="ARBA" id="ARBA00023015"/>
    </source>
</evidence>
<proteinExistence type="inferred from homology"/>
<dbReference type="GO" id="GO:0003700">
    <property type="term" value="F:DNA-binding transcription factor activity"/>
    <property type="evidence" value="ECO:0007669"/>
    <property type="project" value="InterPro"/>
</dbReference>
<dbReference type="RefSeq" id="WP_004624804.1">
    <property type="nucleotide sequence ID" value="NZ_AORV01000026.1"/>
</dbReference>
<dbReference type="AlphaFoldDB" id="S0FK38"/>
<keyword evidence="6" id="KW-0804">Transcription</keyword>
<evidence type="ECO:0000256" key="2">
    <source>
        <dbReference type="ARBA" id="ARBA00022491"/>
    </source>
</evidence>
<dbReference type="GO" id="GO:1900376">
    <property type="term" value="P:regulation of secondary metabolite biosynthetic process"/>
    <property type="evidence" value="ECO:0007669"/>
    <property type="project" value="TreeGrafter"/>
</dbReference>
<comment type="cofactor">
    <cofactor evidence="8">
        <name>Mn(2+)</name>
        <dbReference type="ChEBI" id="CHEBI:29035"/>
    </cofactor>
    <cofactor evidence="8">
        <name>Fe(2+)</name>
        <dbReference type="ChEBI" id="CHEBI:29033"/>
    </cofactor>
    <text evidence="8">Binds 1 Mn(2+) or Fe(2+) ion per subunit.</text>
</comment>
<comment type="caution">
    <text evidence="9">The sequence shown here is derived from an EMBL/GenBank/DDBJ whole genome shotgun (WGS) entry which is preliminary data.</text>
</comment>
<keyword evidence="8" id="KW-0408">Iron</keyword>
<dbReference type="Gene3D" id="3.30.1490.190">
    <property type="match status" value="1"/>
</dbReference>
<comment type="cofactor">
    <cofactor evidence="7">
        <name>Zn(2+)</name>
        <dbReference type="ChEBI" id="CHEBI:29105"/>
    </cofactor>
    <text evidence="7">Binds 1 zinc ion per subunit.</text>
</comment>
<evidence type="ECO:0000256" key="7">
    <source>
        <dbReference type="PIRSR" id="PIRSR602481-1"/>
    </source>
</evidence>
<dbReference type="GO" id="GO:0000976">
    <property type="term" value="F:transcription cis-regulatory region binding"/>
    <property type="evidence" value="ECO:0007669"/>
    <property type="project" value="TreeGrafter"/>
</dbReference>
<dbReference type="Proteomes" id="UP000014155">
    <property type="component" value="Unassembled WGS sequence"/>
</dbReference>
<dbReference type="CDD" id="cd07153">
    <property type="entry name" value="Fur_like"/>
    <property type="match status" value="1"/>
</dbReference>
<sequence>MKQQRNTKQRQLVLDAVRARCDHPSADQIYLDVRAIDDKISRGTVYRNLNFLAQNGELLHVKVSNADRFDCRLDFHYHLLCTECGAVCDVPLSYHAELDQQLAAKTGYVIERHRTVFEGRCPGCQHKSEHS</sequence>
<dbReference type="EMBL" id="AORV01000026">
    <property type="protein sequence ID" value="EMS72560.1"/>
    <property type="molecule type" value="Genomic_DNA"/>
</dbReference>
<dbReference type="InterPro" id="IPR036390">
    <property type="entry name" value="WH_DNA-bd_sf"/>
</dbReference>
<evidence type="ECO:0000313" key="9">
    <source>
        <dbReference type="EMBL" id="EMS72560.1"/>
    </source>
</evidence>
<evidence type="ECO:0000256" key="3">
    <source>
        <dbReference type="ARBA" id="ARBA00022833"/>
    </source>
</evidence>
<protein>
    <submittedName>
        <fullName evidence="9">Fe2+/Zn2+ uptake regulation protein</fullName>
    </submittedName>
</protein>
<keyword evidence="5" id="KW-0238">DNA-binding</keyword>
<accession>S0FK38</accession>
<dbReference type="InterPro" id="IPR036388">
    <property type="entry name" value="WH-like_DNA-bd_sf"/>
</dbReference>
<dbReference type="eggNOG" id="COG0735">
    <property type="taxonomic scope" value="Bacteria"/>
</dbReference>
<name>S0FK38_RUMCE</name>
<feature type="binding site" evidence="7">
    <location>
        <position position="84"/>
    </location>
    <ligand>
        <name>Zn(2+)</name>
        <dbReference type="ChEBI" id="CHEBI:29105"/>
    </ligand>
</feature>
<keyword evidence="3 7" id="KW-0862">Zinc</keyword>
<reference evidence="9 10" key="1">
    <citation type="journal article" date="2013" name="Genome Announc.">
        <title>Draft Genome Sequence of the Cellulolytic, Mesophilic, Anaerobic Bacterium Clostridium termitidis Strain CT1112 (DSM 5398).</title>
        <authorList>
            <person name="Lal S."/>
            <person name="Ramachandran U."/>
            <person name="Zhang X."/>
            <person name="Munir R."/>
            <person name="Sparling R."/>
            <person name="Levin D.B."/>
        </authorList>
    </citation>
    <scope>NUCLEOTIDE SEQUENCE [LARGE SCALE GENOMIC DNA]</scope>
    <source>
        <strain evidence="9 10">CT1112</strain>
    </source>
</reference>
<evidence type="ECO:0000256" key="6">
    <source>
        <dbReference type="ARBA" id="ARBA00023163"/>
    </source>
</evidence>
<dbReference type="GO" id="GO:0045892">
    <property type="term" value="P:negative regulation of DNA-templated transcription"/>
    <property type="evidence" value="ECO:0007669"/>
    <property type="project" value="TreeGrafter"/>
</dbReference>
<feature type="binding site" evidence="8">
    <location>
        <position position="113"/>
    </location>
    <ligand>
        <name>Fe cation</name>
        <dbReference type="ChEBI" id="CHEBI:24875"/>
    </ligand>
</feature>
<keyword evidence="4" id="KW-0805">Transcription regulation</keyword>
<evidence type="ECO:0000256" key="8">
    <source>
        <dbReference type="PIRSR" id="PIRSR602481-2"/>
    </source>
</evidence>
<dbReference type="InterPro" id="IPR002481">
    <property type="entry name" value="FUR"/>
</dbReference>
<feature type="binding site" evidence="7">
    <location>
        <position position="121"/>
    </location>
    <ligand>
        <name>Zn(2+)</name>
        <dbReference type="ChEBI" id="CHEBI:29105"/>
    </ligand>
</feature>
<dbReference type="Pfam" id="PF01475">
    <property type="entry name" value="FUR"/>
    <property type="match status" value="1"/>
</dbReference>
<comment type="similarity">
    <text evidence="1">Belongs to the Fur family.</text>
</comment>
<dbReference type="InterPro" id="IPR043135">
    <property type="entry name" value="Fur_C"/>
</dbReference>
<dbReference type="SUPFAM" id="SSF46785">
    <property type="entry name" value="Winged helix' DNA-binding domain"/>
    <property type="match status" value="1"/>
</dbReference>
<dbReference type="PANTHER" id="PTHR33202:SF7">
    <property type="entry name" value="FERRIC UPTAKE REGULATION PROTEIN"/>
    <property type="match status" value="1"/>
</dbReference>
<evidence type="ECO:0000256" key="1">
    <source>
        <dbReference type="ARBA" id="ARBA00007957"/>
    </source>
</evidence>
<feature type="binding site" evidence="7">
    <location>
        <position position="124"/>
    </location>
    <ligand>
        <name>Zn(2+)</name>
        <dbReference type="ChEBI" id="CHEBI:29105"/>
    </ligand>
</feature>